<dbReference type="EMBL" id="PDOD01000002">
    <property type="protein sequence ID" value="PYZ92980.1"/>
    <property type="molecule type" value="Genomic_DNA"/>
</dbReference>
<reference evidence="5 6" key="1">
    <citation type="submission" date="2017-10" db="EMBL/GenBank/DDBJ databases">
        <title>Bacillus sp. nov., a halophilic bacterium isolated from a Keqin Lake.</title>
        <authorList>
            <person name="Wang H."/>
        </authorList>
    </citation>
    <scope>NUCLEOTIDE SEQUENCE [LARGE SCALE GENOMIC DNA]</scope>
    <source>
        <strain evidence="5 6">KQ-12</strain>
    </source>
</reference>
<gene>
    <name evidence="5" type="ORF">CR194_07185</name>
</gene>
<keyword evidence="6" id="KW-1185">Reference proteome</keyword>
<dbReference type="InterPro" id="IPR020845">
    <property type="entry name" value="AMP-binding_CS"/>
</dbReference>
<feature type="domain" description="AMP-binding enzyme C-terminal" evidence="4">
    <location>
        <begin position="443"/>
        <end position="518"/>
    </location>
</feature>
<protein>
    <submittedName>
        <fullName evidence="5">Long-chain fatty acid--CoA ligase</fullName>
    </submittedName>
</protein>
<dbReference type="InterPro" id="IPR042099">
    <property type="entry name" value="ANL_N_sf"/>
</dbReference>
<comment type="caution">
    <text evidence="5">The sequence shown here is derived from an EMBL/GenBank/DDBJ whole genome shotgun (WGS) entry which is preliminary data.</text>
</comment>
<dbReference type="GO" id="GO:0016878">
    <property type="term" value="F:acid-thiol ligase activity"/>
    <property type="evidence" value="ECO:0007669"/>
    <property type="project" value="UniProtKB-ARBA"/>
</dbReference>
<dbReference type="InterPro" id="IPR000873">
    <property type="entry name" value="AMP-dep_synth/lig_dom"/>
</dbReference>
<dbReference type="FunFam" id="3.30.300.30:FF:000008">
    <property type="entry name" value="2,3-dihydroxybenzoate-AMP ligase"/>
    <property type="match status" value="1"/>
</dbReference>
<dbReference type="Gene3D" id="3.30.300.30">
    <property type="match status" value="1"/>
</dbReference>
<dbReference type="OrthoDB" id="9803968at2"/>
<dbReference type="Pfam" id="PF00501">
    <property type="entry name" value="AMP-binding"/>
    <property type="match status" value="1"/>
</dbReference>
<evidence type="ECO:0000256" key="2">
    <source>
        <dbReference type="ARBA" id="ARBA00022598"/>
    </source>
</evidence>
<dbReference type="PANTHER" id="PTHR43767">
    <property type="entry name" value="LONG-CHAIN-FATTY-ACID--COA LIGASE"/>
    <property type="match status" value="1"/>
</dbReference>
<proteinExistence type="inferred from homology"/>
<name>A0A323TDZ8_9BACI</name>
<evidence type="ECO:0000259" key="4">
    <source>
        <dbReference type="Pfam" id="PF13193"/>
    </source>
</evidence>
<evidence type="ECO:0000313" key="5">
    <source>
        <dbReference type="EMBL" id="PYZ92980.1"/>
    </source>
</evidence>
<dbReference type="InterPro" id="IPR050237">
    <property type="entry name" value="ATP-dep_AMP-bd_enzyme"/>
</dbReference>
<dbReference type="InterPro" id="IPR045851">
    <property type="entry name" value="AMP-bd_C_sf"/>
</dbReference>
<feature type="domain" description="AMP-dependent synthetase/ligase" evidence="3">
    <location>
        <begin position="30"/>
        <end position="393"/>
    </location>
</feature>
<dbReference type="Proteomes" id="UP000248214">
    <property type="component" value="Unassembled WGS sequence"/>
</dbReference>
<evidence type="ECO:0000259" key="3">
    <source>
        <dbReference type="Pfam" id="PF00501"/>
    </source>
</evidence>
<dbReference type="InterPro" id="IPR025110">
    <property type="entry name" value="AMP-bd_C"/>
</dbReference>
<dbReference type="Pfam" id="PF13193">
    <property type="entry name" value="AMP-binding_C"/>
    <property type="match status" value="1"/>
</dbReference>
<dbReference type="CDD" id="cd05936">
    <property type="entry name" value="FC-FACS_FadD_like"/>
    <property type="match status" value="1"/>
</dbReference>
<evidence type="ECO:0000313" key="6">
    <source>
        <dbReference type="Proteomes" id="UP000248214"/>
    </source>
</evidence>
<dbReference type="PROSITE" id="PS00455">
    <property type="entry name" value="AMP_BINDING"/>
    <property type="match status" value="1"/>
</dbReference>
<dbReference type="SUPFAM" id="SSF56801">
    <property type="entry name" value="Acetyl-CoA synthetase-like"/>
    <property type="match status" value="1"/>
</dbReference>
<keyword evidence="2 5" id="KW-0436">Ligase</keyword>
<comment type="similarity">
    <text evidence="1">Belongs to the ATP-dependent AMP-binding enzyme family.</text>
</comment>
<dbReference type="AlphaFoldDB" id="A0A323TDZ8"/>
<dbReference type="FunFam" id="3.40.50.12780:FF:000003">
    <property type="entry name" value="Long-chain-fatty-acid--CoA ligase FadD"/>
    <property type="match status" value="1"/>
</dbReference>
<organism evidence="5 6">
    <name type="scientific">Salipaludibacillus keqinensis</name>
    <dbReference type="NCBI Taxonomy" id="2045207"/>
    <lineage>
        <taxon>Bacteria</taxon>
        <taxon>Bacillati</taxon>
        <taxon>Bacillota</taxon>
        <taxon>Bacilli</taxon>
        <taxon>Bacillales</taxon>
        <taxon>Bacillaceae</taxon>
    </lineage>
</organism>
<evidence type="ECO:0000256" key="1">
    <source>
        <dbReference type="ARBA" id="ARBA00006432"/>
    </source>
</evidence>
<dbReference type="PANTHER" id="PTHR43767:SF1">
    <property type="entry name" value="NONRIBOSOMAL PEPTIDE SYNTHASE PES1 (EUROFUNG)-RELATED"/>
    <property type="match status" value="1"/>
</dbReference>
<sequence>MIRPWHINYPKGVQKHVSIPNCSLFSILNEAYEKSPNNTAVIDGADRWNYKTLYEKVAALADSLSNKGFKQGDKMLISLFNSKEYITCYFAVQRLGGIVVQANPLYTSSELNNLIIDSEATWVVASTNQQEKIEKAITNSHVEQIFVKAKSSPTASSFEELIKEGLPYQAPKPTINPKEDIAVLQYTGGTTGKSKGVMLTHQNIYSNIYQNYHFTVKEMDKKDEKILGVAPFYHVYGMTAVLLLAMFRRTAVICVSRFEPKSLLDLIRKERPTLFSGVPTMYVSLLRHPEATEEAMQSLKLCMAGSAPLPIEIIEEFERKTGAQILEGYGLSETSPTTHRNPTMGIRKVGSIGIPVPNTDCLIVDQAEGIEALPNGEVGELLIKGPQVMKGYWRNEKETNRTLKNGWLYTGDLARMDEDGYFYIVGRKKELIIASGYNIYPVEVEQVFYEHPAINEAVVFGVPDPYRGETIYAAVVLKKGESVTQEELKVFLKKRLSVFKVPAYIEFRSELPKTSVGKILRRELQKEIKNLNNTK</sequence>
<accession>A0A323TDZ8</accession>
<dbReference type="RefSeq" id="WP_110609010.1">
    <property type="nucleotide sequence ID" value="NZ_PDOD01000002.1"/>
</dbReference>
<dbReference type="Gene3D" id="3.40.50.12780">
    <property type="entry name" value="N-terminal domain of ligase-like"/>
    <property type="match status" value="1"/>
</dbReference>